<dbReference type="GO" id="GO:0016791">
    <property type="term" value="F:phosphatase activity"/>
    <property type="evidence" value="ECO:0007669"/>
    <property type="project" value="TreeGrafter"/>
</dbReference>
<proteinExistence type="predicted"/>
<evidence type="ECO:0000313" key="1">
    <source>
        <dbReference type="EMBL" id="ATZ16145.1"/>
    </source>
</evidence>
<dbReference type="Proteomes" id="UP000232222">
    <property type="component" value="Chromosome"/>
</dbReference>
<dbReference type="PANTHER" id="PTHR10000:SF23">
    <property type="entry name" value="5-AMINO-6-(5-PHOSPHO-D-RIBITYLAMINO)URACIL PHOSPHATASE YITU"/>
    <property type="match status" value="1"/>
</dbReference>
<name>A0A2K8NQM1_9MOLU</name>
<dbReference type="CDD" id="cd07516">
    <property type="entry name" value="HAD_Pase"/>
    <property type="match status" value="1"/>
</dbReference>
<accession>A0A2K8NQM1</accession>
<evidence type="ECO:0000313" key="2">
    <source>
        <dbReference type="Proteomes" id="UP000232222"/>
    </source>
</evidence>
<dbReference type="SUPFAM" id="SSF56784">
    <property type="entry name" value="HAD-like"/>
    <property type="match status" value="1"/>
</dbReference>
<dbReference type="InterPro" id="IPR036412">
    <property type="entry name" value="HAD-like_sf"/>
</dbReference>
<reference evidence="1 2" key="1">
    <citation type="submission" date="2017-11" db="EMBL/GenBank/DDBJ databases">
        <title>Genome sequence of Entomoplasma freundtii BARC 318 (ATCC 51999).</title>
        <authorList>
            <person name="Lo W.-S."/>
            <person name="Gasparich G.E."/>
            <person name="Kuo C.-H."/>
        </authorList>
    </citation>
    <scope>NUCLEOTIDE SEQUENCE [LARGE SCALE GENOMIC DNA]</scope>
    <source>
        <strain evidence="1 2">BARC 318</strain>
    </source>
</reference>
<dbReference type="GO" id="GO:0005829">
    <property type="term" value="C:cytosol"/>
    <property type="evidence" value="ECO:0007669"/>
    <property type="project" value="TreeGrafter"/>
</dbReference>
<dbReference type="KEGG" id="efr:EFREU_v1c01180"/>
<dbReference type="InterPro" id="IPR023214">
    <property type="entry name" value="HAD_sf"/>
</dbReference>
<dbReference type="RefSeq" id="WP_100609105.1">
    <property type="nucleotide sequence ID" value="NZ_CP024962.1"/>
</dbReference>
<dbReference type="InterPro" id="IPR006379">
    <property type="entry name" value="HAD-SF_hydro_IIB"/>
</dbReference>
<dbReference type="PANTHER" id="PTHR10000">
    <property type="entry name" value="PHOSPHOSERINE PHOSPHATASE"/>
    <property type="match status" value="1"/>
</dbReference>
<gene>
    <name evidence="1" type="primary">yitU</name>
    <name evidence="1" type="ORF">EFREU_v1c01180</name>
</gene>
<dbReference type="PROSITE" id="PS01229">
    <property type="entry name" value="COF_2"/>
    <property type="match status" value="1"/>
</dbReference>
<dbReference type="Pfam" id="PF08282">
    <property type="entry name" value="Hydrolase_3"/>
    <property type="match status" value="1"/>
</dbReference>
<dbReference type="AlphaFoldDB" id="A0A2K8NQM1"/>
<dbReference type="NCBIfam" id="TIGR01484">
    <property type="entry name" value="HAD-SF-IIB"/>
    <property type="match status" value="1"/>
</dbReference>
<dbReference type="Gene3D" id="3.30.1240.10">
    <property type="match status" value="1"/>
</dbReference>
<dbReference type="NCBIfam" id="TIGR00099">
    <property type="entry name" value="Cof-subfamily"/>
    <property type="match status" value="1"/>
</dbReference>
<keyword evidence="2" id="KW-1185">Reference proteome</keyword>
<dbReference type="InterPro" id="IPR000150">
    <property type="entry name" value="Cof"/>
</dbReference>
<dbReference type="PROSITE" id="PS01228">
    <property type="entry name" value="COF_1"/>
    <property type="match status" value="1"/>
</dbReference>
<dbReference type="EMBL" id="CP024962">
    <property type="protein sequence ID" value="ATZ16145.1"/>
    <property type="molecule type" value="Genomic_DNA"/>
</dbReference>
<organism evidence="1 2">
    <name type="scientific">Entomoplasma freundtii</name>
    <dbReference type="NCBI Taxonomy" id="74700"/>
    <lineage>
        <taxon>Bacteria</taxon>
        <taxon>Bacillati</taxon>
        <taxon>Mycoplasmatota</taxon>
        <taxon>Mollicutes</taxon>
        <taxon>Entomoplasmatales</taxon>
        <taxon>Entomoplasmataceae</taxon>
        <taxon>Entomoplasma</taxon>
    </lineage>
</organism>
<dbReference type="Gene3D" id="3.40.50.1000">
    <property type="entry name" value="HAD superfamily/HAD-like"/>
    <property type="match status" value="1"/>
</dbReference>
<protein>
    <submittedName>
        <fullName evidence="1">Phosphatase</fullName>
    </submittedName>
</protein>
<sequence length="294" mass="33061">MQLTNLNSKRLILVDLDGTVLNNDGKTMNPLTKKALMQAQADGHIVAIITGRPFRAIKDIYHELGLTSLLTNFDGAHISDPSRREFKRIVFSINSDIIQQIINEPVIKASVENIIFEYYDKVLIWKEDADLDQFFHLSDLKSPNSTEQLITGSPWELWDGPSTNIVLKLKKSSYKNRVFRTLAKYHDAVKIQSDILYGISNPSEKPVFTLTNKNASKGFAVNIIAQYYNKNIQNVIAFGDQMNDFEMIQKVGYGVAMKNAADALKFVADGVTHKTNDEGGVGDYLNHILKGDDY</sequence>
<dbReference type="OrthoDB" id="9781413at2"/>
<dbReference type="GO" id="GO:0000287">
    <property type="term" value="F:magnesium ion binding"/>
    <property type="evidence" value="ECO:0007669"/>
    <property type="project" value="TreeGrafter"/>
</dbReference>